<evidence type="ECO:0000313" key="1">
    <source>
        <dbReference type="EMBL" id="KAA6310167.1"/>
    </source>
</evidence>
<reference evidence="1" key="1">
    <citation type="submission" date="2019-03" db="EMBL/GenBank/DDBJ databases">
        <title>Single cell metagenomics reveals metabolic interactions within the superorganism composed of flagellate Streblomastix strix and complex community of Bacteroidetes bacteria on its surface.</title>
        <authorList>
            <person name="Treitli S.C."/>
            <person name="Kolisko M."/>
            <person name="Husnik F."/>
            <person name="Keeling P."/>
            <person name="Hampl V."/>
        </authorList>
    </citation>
    <scope>NUCLEOTIDE SEQUENCE</scope>
    <source>
        <strain evidence="1">STM</strain>
    </source>
</reference>
<organism evidence="1">
    <name type="scientific">termite gut metagenome</name>
    <dbReference type="NCBI Taxonomy" id="433724"/>
    <lineage>
        <taxon>unclassified sequences</taxon>
        <taxon>metagenomes</taxon>
        <taxon>organismal metagenomes</taxon>
    </lineage>
</organism>
<protein>
    <submittedName>
        <fullName evidence="1">Uncharacterized protein</fullName>
    </submittedName>
</protein>
<feature type="non-terminal residue" evidence="1">
    <location>
        <position position="1"/>
    </location>
</feature>
<accession>A0A5J4PKU8</accession>
<sequence length="201" mass="22885">ILPSNAQAVIIAEKRQNESDTMTDYYGHSTTRTVILGFSTHKRDLFSEMRKSAKNFEGTAYLAEQNAEYENREKYSMGEGYYLGASKYNGWIIEKEKFYGSQEQIIERYALIASDEKNIRISATPTAEKADHETVTGYFQIVDYSEKALAIFGDTRPIKDQLKALGGRFNPKLTHEGGKQAGWIFQKSKENQLRELTGKIN</sequence>
<name>A0A5J4PKU8_9ZZZZ</name>
<proteinExistence type="predicted"/>
<comment type="caution">
    <text evidence="1">The sequence shown here is derived from an EMBL/GenBank/DDBJ whole genome shotgun (WGS) entry which is preliminary data.</text>
</comment>
<gene>
    <name evidence="1" type="ORF">EZS27_038481</name>
</gene>
<dbReference type="EMBL" id="SNRY01007562">
    <property type="protein sequence ID" value="KAA6310167.1"/>
    <property type="molecule type" value="Genomic_DNA"/>
</dbReference>
<dbReference type="AlphaFoldDB" id="A0A5J4PKU8"/>